<keyword evidence="1" id="KW-0472">Membrane</keyword>
<organism evidence="2 3">
    <name type="scientific">Candidatus Roizmanbacteria bacterium CG_4_10_14_0_2_um_filter_39_13</name>
    <dbReference type="NCBI Taxonomy" id="1974825"/>
    <lineage>
        <taxon>Bacteria</taxon>
        <taxon>Candidatus Roizmaniibacteriota</taxon>
    </lineage>
</organism>
<feature type="transmembrane region" description="Helical" evidence="1">
    <location>
        <begin position="27"/>
        <end position="49"/>
    </location>
</feature>
<keyword evidence="1" id="KW-1133">Transmembrane helix</keyword>
<evidence type="ECO:0000256" key="1">
    <source>
        <dbReference type="SAM" id="Phobius"/>
    </source>
</evidence>
<keyword evidence="1" id="KW-0812">Transmembrane</keyword>
<evidence type="ECO:0000313" key="3">
    <source>
        <dbReference type="Proteomes" id="UP000228503"/>
    </source>
</evidence>
<dbReference type="EMBL" id="PFOB01000026">
    <property type="protein sequence ID" value="PIZ63329.1"/>
    <property type="molecule type" value="Genomic_DNA"/>
</dbReference>
<accession>A0A2M7TZT1</accession>
<dbReference type="AlphaFoldDB" id="A0A2M7TZT1"/>
<gene>
    <name evidence="2" type="ORF">COY16_02295</name>
</gene>
<sequence length="185" mass="21662">MKRRINLFSQRIDNQTAKRYLRTGQRVTYGVLLFGVIALMVLFGTYIFLNKNLADLKTKKNTYERYILTNQSFNQDIQNFVQKFSLLKTYIKTDANGYSYYRALISILEPAGIADNIDTFSIDNNQDLDYSIKVSTYEEGIQVLEFFERPDVLEHFNSLTLESFNITQNEVEYTMTFNGVMKSRK</sequence>
<name>A0A2M7TZT1_9BACT</name>
<protein>
    <submittedName>
        <fullName evidence="2">Uncharacterized protein</fullName>
    </submittedName>
</protein>
<comment type="caution">
    <text evidence="2">The sequence shown here is derived from an EMBL/GenBank/DDBJ whole genome shotgun (WGS) entry which is preliminary data.</text>
</comment>
<evidence type="ECO:0000313" key="2">
    <source>
        <dbReference type="EMBL" id="PIZ63329.1"/>
    </source>
</evidence>
<proteinExistence type="predicted"/>
<reference evidence="3" key="1">
    <citation type="submission" date="2017-09" db="EMBL/GenBank/DDBJ databases">
        <title>Depth-based differentiation of microbial function through sediment-hosted aquifers and enrichment of novel symbionts in the deep terrestrial subsurface.</title>
        <authorList>
            <person name="Probst A.J."/>
            <person name="Ladd B."/>
            <person name="Jarett J.K."/>
            <person name="Geller-Mcgrath D.E."/>
            <person name="Sieber C.M.K."/>
            <person name="Emerson J.B."/>
            <person name="Anantharaman K."/>
            <person name="Thomas B.C."/>
            <person name="Malmstrom R."/>
            <person name="Stieglmeier M."/>
            <person name="Klingl A."/>
            <person name="Woyke T."/>
            <person name="Ryan C.M."/>
            <person name="Banfield J.F."/>
        </authorList>
    </citation>
    <scope>NUCLEOTIDE SEQUENCE [LARGE SCALE GENOMIC DNA]</scope>
</reference>
<dbReference type="Proteomes" id="UP000228503">
    <property type="component" value="Unassembled WGS sequence"/>
</dbReference>